<evidence type="ECO:0000259" key="4">
    <source>
        <dbReference type="Pfam" id="PF01555"/>
    </source>
</evidence>
<dbReference type="InterPro" id="IPR002941">
    <property type="entry name" value="DNA_methylase_N4/N6"/>
</dbReference>
<dbReference type="GO" id="GO:0008170">
    <property type="term" value="F:N-methyltransferase activity"/>
    <property type="evidence" value="ECO:0007669"/>
    <property type="project" value="InterPro"/>
</dbReference>
<accession>A0A1F7UGY2</accession>
<dbReference type="GO" id="GO:0032259">
    <property type="term" value="P:methylation"/>
    <property type="evidence" value="ECO:0007669"/>
    <property type="project" value="UniProtKB-KW"/>
</dbReference>
<protein>
    <submittedName>
        <fullName evidence="5">DNA methylase</fullName>
    </submittedName>
</protein>
<dbReference type="GO" id="GO:0005737">
    <property type="term" value="C:cytoplasm"/>
    <property type="evidence" value="ECO:0007669"/>
    <property type="project" value="TreeGrafter"/>
</dbReference>
<keyword evidence="3" id="KW-0949">S-adenosyl-L-methionine</keyword>
<dbReference type="Pfam" id="PF01555">
    <property type="entry name" value="N6_N4_Mtase"/>
    <property type="match status" value="1"/>
</dbReference>
<proteinExistence type="predicted"/>
<dbReference type="Gene3D" id="3.40.50.150">
    <property type="entry name" value="Vaccinia Virus protein VP39"/>
    <property type="match status" value="1"/>
</dbReference>
<comment type="caution">
    <text evidence="5">The sequence shown here is derived from an EMBL/GenBank/DDBJ whole genome shotgun (WGS) entry which is preliminary data.</text>
</comment>
<dbReference type="Proteomes" id="UP000176598">
    <property type="component" value="Unassembled WGS sequence"/>
</dbReference>
<dbReference type="SUPFAM" id="SSF53335">
    <property type="entry name" value="S-adenosyl-L-methionine-dependent methyltransferases"/>
    <property type="match status" value="1"/>
</dbReference>
<dbReference type="InterPro" id="IPR029063">
    <property type="entry name" value="SAM-dependent_MTases_sf"/>
</dbReference>
<dbReference type="EMBL" id="MGEG01000061">
    <property type="protein sequence ID" value="OGL77541.1"/>
    <property type="molecule type" value="Genomic_DNA"/>
</dbReference>
<dbReference type="GO" id="GO:0003677">
    <property type="term" value="F:DNA binding"/>
    <property type="evidence" value="ECO:0007669"/>
    <property type="project" value="InterPro"/>
</dbReference>
<name>A0A1F7UGY2_9BACT</name>
<evidence type="ECO:0000256" key="3">
    <source>
        <dbReference type="ARBA" id="ARBA00022691"/>
    </source>
</evidence>
<keyword evidence="2" id="KW-0808">Transferase</keyword>
<dbReference type="PRINTS" id="PR00506">
    <property type="entry name" value="D21N6MTFRASE"/>
</dbReference>
<evidence type="ECO:0000256" key="2">
    <source>
        <dbReference type="ARBA" id="ARBA00022679"/>
    </source>
</evidence>
<gene>
    <name evidence="5" type="ORF">A3F28_02705</name>
</gene>
<sequence length="684" mass="78632">MKLSPNEIRDICELLQKGKPLPEKYRFLLFGDKRELELVWDGKTDETTSVVLPFQTIEHIDEPRSEKEIKLQQQLFDTAGRQVKGWADKLIWGDNKLIMSSLLYGPLRDEIEAQGGIKLIYIDPPFDVGADFSINLEIGGEEFKKEPSVIEEIAYRDTWGRGADSFLSMIYERLQLMRDLLAEDGSIYVHCDWRVSTHLRLILDELFGNDNHQNEIIWHFVKGASGDDRFGRKHQTIYWYKKSQDGQIFNREAIGVPYSAETLARARRGEARYQVSAEVLEEKGKNPGDVWSDIHPLQGNSIENTGYGTQKPEALLERIIKASSNEGDLVADFFCGAGTTLAVAEKLGRKWIGSDLGRYAIHTYRKRLIDVQRQLKKDGKQYRAFEILNLGVYERQEFVRVDGDIRAEERERIRAEKERKFKEMVLQAYKAEAVQSFRNFVGKKRDRLVAVGPLELPVSQALVEAIVEECRDKGISKADVLGFDFEMGIDFAELRKGGVDVQPKLIPRDVFDKRAIEKGQVKFYDLAFVDAQVTVKGNTVAVELKDFSVFYEQDGIERAEEKLKAGSSRAVIENGQVVKVAMDKDSDIVTREVLTKKWSDWIDYWAVDFDYESKKEVVRDEDGVEEWTGRYIFENEWQSFRTKKNRDLDLTSAFRELPKGRHKIAVKVIDIFGNDTTKVMEVKV</sequence>
<keyword evidence="1 5" id="KW-0489">Methyltransferase</keyword>
<evidence type="ECO:0000313" key="6">
    <source>
        <dbReference type="Proteomes" id="UP000176598"/>
    </source>
</evidence>
<dbReference type="PANTHER" id="PTHR13370">
    <property type="entry name" value="RNA METHYLASE-RELATED"/>
    <property type="match status" value="1"/>
</dbReference>
<evidence type="ECO:0000313" key="5">
    <source>
        <dbReference type="EMBL" id="OGL77541.1"/>
    </source>
</evidence>
<feature type="domain" description="DNA methylase N-4/N-6" evidence="4">
    <location>
        <begin position="117"/>
        <end position="362"/>
    </location>
</feature>
<dbReference type="InterPro" id="IPR002295">
    <property type="entry name" value="N4/N6-MTase_EcoPI_Mod-like"/>
</dbReference>
<dbReference type="AlphaFoldDB" id="A0A1F7UGY2"/>
<evidence type="ECO:0000256" key="1">
    <source>
        <dbReference type="ARBA" id="ARBA00022603"/>
    </source>
</evidence>
<reference evidence="5 6" key="1">
    <citation type="journal article" date="2016" name="Nat. Commun.">
        <title>Thousands of microbial genomes shed light on interconnected biogeochemical processes in an aquifer system.</title>
        <authorList>
            <person name="Anantharaman K."/>
            <person name="Brown C.T."/>
            <person name="Hug L.A."/>
            <person name="Sharon I."/>
            <person name="Castelle C.J."/>
            <person name="Probst A.J."/>
            <person name="Thomas B.C."/>
            <person name="Singh A."/>
            <person name="Wilkins M.J."/>
            <person name="Karaoz U."/>
            <person name="Brodie E.L."/>
            <person name="Williams K.H."/>
            <person name="Hubbard S.S."/>
            <person name="Banfield J.F."/>
        </authorList>
    </citation>
    <scope>NUCLEOTIDE SEQUENCE [LARGE SCALE GENOMIC DNA]</scope>
</reference>
<dbReference type="PANTHER" id="PTHR13370:SF24">
    <property type="entry name" value="TYPE III RESTRICTION-MODIFICATION ENZYME STYLTI MOD SUBUNIT"/>
    <property type="match status" value="1"/>
</dbReference>
<organism evidence="5 6">
    <name type="scientific">Candidatus Uhrbacteria bacterium RIFCSPHIGHO2_12_FULL_57_11</name>
    <dbReference type="NCBI Taxonomy" id="1802398"/>
    <lineage>
        <taxon>Bacteria</taxon>
        <taxon>Candidatus Uhriibacteriota</taxon>
    </lineage>
</organism>